<evidence type="ECO:0000259" key="8">
    <source>
        <dbReference type="PROSITE" id="PS51831"/>
    </source>
</evidence>
<dbReference type="InterPro" id="IPR006674">
    <property type="entry name" value="HD_domain"/>
</dbReference>
<accession>A0ABV1E4S0</accession>
<dbReference type="InterPro" id="IPR003607">
    <property type="entry name" value="HD/PDEase_dom"/>
</dbReference>
<dbReference type="SMART" id="SM00471">
    <property type="entry name" value="HDc"/>
    <property type="match status" value="1"/>
</dbReference>
<evidence type="ECO:0000256" key="1">
    <source>
        <dbReference type="ARBA" id="ARBA00001638"/>
    </source>
</evidence>
<reference evidence="9 10" key="1">
    <citation type="submission" date="2024-03" db="EMBL/GenBank/DDBJ databases">
        <title>Human intestinal bacterial collection.</title>
        <authorList>
            <person name="Pauvert C."/>
            <person name="Hitch T.C.A."/>
            <person name="Clavel T."/>
        </authorList>
    </citation>
    <scope>NUCLEOTIDE SEQUENCE [LARGE SCALE GENOMIC DNA]</scope>
    <source>
        <strain evidence="9 10">CLA-JM-H44</strain>
    </source>
</reference>
<evidence type="ECO:0000256" key="7">
    <source>
        <dbReference type="ARBA" id="ARBA00022801"/>
    </source>
</evidence>
<dbReference type="EMBL" id="JBBMFD010000026">
    <property type="protein sequence ID" value="MEQ2441461.1"/>
    <property type="molecule type" value="Genomic_DNA"/>
</dbReference>
<dbReference type="Pfam" id="PF12917">
    <property type="entry name" value="YfbR-like"/>
    <property type="match status" value="1"/>
</dbReference>
<keyword evidence="7 9" id="KW-0378">Hydrolase</keyword>
<dbReference type="GO" id="GO:0002953">
    <property type="term" value="F:5'-deoxynucleotidase activity"/>
    <property type="evidence" value="ECO:0007669"/>
    <property type="project" value="UniProtKB-EC"/>
</dbReference>
<sequence length="196" mass="22873">MKRSRHFFAMLSRMKYISRWGLMRNTRSENLSEHSLETAVLAHGLAVIRNRRFGGEVDPQRAATLALFHDVPEILTGDLPTPVKYFNPKIREAYHTVEEEASRRLLSCLPADLAPDYEDLFFHRPQEEELWRIVKAADKLSALIKCVEEEKTGNREFMEASRSLRRSLEEMDLPEVRCFLKEFLPSYSLSLDEQDE</sequence>
<organism evidence="9 10">
    <name type="scientific">Solibaculum intestinale</name>
    <dbReference type="NCBI Taxonomy" id="3133165"/>
    <lineage>
        <taxon>Bacteria</taxon>
        <taxon>Bacillati</taxon>
        <taxon>Bacillota</taxon>
        <taxon>Clostridia</taxon>
        <taxon>Eubacteriales</taxon>
        <taxon>Oscillospiraceae</taxon>
        <taxon>Solibaculum</taxon>
    </lineage>
</organism>
<dbReference type="PANTHER" id="PTHR11845:SF13">
    <property type="entry name" value="5'-DEOXYNUCLEOTIDASE HDDC2"/>
    <property type="match status" value="1"/>
</dbReference>
<comment type="cofactor">
    <cofactor evidence="2">
        <name>Mn(2+)</name>
        <dbReference type="ChEBI" id="CHEBI:29035"/>
    </cofactor>
</comment>
<dbReference type="InterPro" id="IPR039356">
    <property type="entry name" value="YfbR/HDDC2"/>
</dbReference>
<gene>
    <name evidence="9" type="primary">yfbR</name>
    <name evidence="9" type="ORF">WMO26_11540</name>
</gene>
<keyword evidence="6" id="KW-0479">Metal-binding</keyword>
<dbReference type="Gene3D" id="1.10.3210.10">
    <property type="entry name" value="Hypothetical protein af1432"/>
    <property type="match status" value="1"/>
</dbReference>
<feature type="domain" description="HD" evidence="8">
    <location>
        <begin position="31"/>
        <end position="143"/>
    </location>
</feature>
<comment type="cofactor">
    <cofactor evidence="3">
        <name>Co(2+)</name>
        <dbReference type="ChEBI" id="CHEBI:48828"/>
    </cofactor>
</comment>
<dbReference type="PROSITE" id="PS51831">
    <property type="entry name" value="HD"/>
    <property type="match status" value="1"/>
</dbReference>
<evidence type="ECO:0000313" key="10">
    <source>
        <dbReference type="Proteomes" id="UP001489509"/>
    </source>
</evidence>
<evidence type="ECO:0000256" key="6">
    <source>
        <dbReference type="ARBA" id="ARBA00022723"/>
    </source>
</evidence>
<proteinExistence type="predicted"/>
<dbReference type="CDD" id="cd00077">
    <property type="entry name" value="HDc"/>
    <property type="match status" value="1"/>
</dbReference>
<comment type="caution">
    <text evidence="9">The sequence shown here is derived from an EMBL/GenBank/DDBJ whole genome shotgun (WGS) entry which is preliminary data.</text>
</comment>
<evidence type="ECO:0000256" key="5">
    <source>
        <dbReference type="ARBA" id="ARBA00012964"/>
    </source>
</evidence>
<protein>
    <recommendedName>
        <fullName evidence="5">5'-deoxynucleotidase</fullName>
        <ecNumber evidence="5">3.1.3.89</ecNumber>
    </recommendedName>
</protein>
<dbReference type="NCBIfam" id="NF003009">
    <property type="entry name" value="PRK03826.1"/>
    <property type="match status" value="1"/>
</dbReference>
<dbReference type="RefSeq" id="WP_349220553.1">
    <property type="nucleotide sequence ID" value="NZ_JBBMFD010000026.1"/>
</dbReference>
<evidence type="ECO:0000256" key="3">
    <source>
        <dbReference type="ARBA" id="ARBA00001941"/>
    </source>
</evidence>
<keyword evidence="10" id="KW-1185">Reference proteome</keyword>
<dbReference type="Proteomes" id="UP001489509">
    <property type="component" value="Unassembled WGS sequence"/>
</dbReference>
<evidence type="ECO:0000256" key="2">
    <source>
        <dbReference type="ARBA" id="ARBA00001936"/>
    </source>
</evidence>
<comment type="catalytic activity">
    <reaction evidence="1">
        <text>a 2'-deoxyribonucleoside 5'-phosphate + H2O = a 2'-deoxyribonucleoside + phosphate</text>
        <dbReference type="Rhea" id="RHEA:36167"/>
        <dbReference type="ChEBI" id="CHEBI:15377"/>
        <dbReference type="ChEBI" id="CHEBI:18274"/>
        <dbReference type="ChEBI" id="CHEBI:43474"/>
        <dbReference type="ChEBI" id="CHEBI:65317"/>
        <dbReference type="EC" id="3.1.3.89"/>
    </reaction>
</comment>
<dbReference type="PANTHER" id="PTHR11845">
    <property type="entry name" value="5'-DEOXYNUCLEOTIDASE HDDC2"/>
    <property type="match status" value="1"/>
</dbReference>
<dbReference type="EC" id="3.1.3.89" evidence="5"/>
<name>A0ABV1E4S0_9FIRM</name>
<comment type="subunit">
    <text evidence="4">Homodimer.</text>
</comment>
<evidence type="ECO:0000313" key="9">
    <source>
        <dbReference type="EMBL" id="MEQ2441461.1"/>
    </source>
</evidence>
<dbReference type="SUPFAM" id="SSF109604">
    <property type="entry name" value="HD-domain/PDEase-like"/>
    <property type="match status" value="1"/>
</dbReference>
<evidence type="ECO:0000256" key="4">
    <source>
        <dbReference type="ARBA" id="ARBA00011738"/>
    </source>
</evidence>